<dbReference type="AlphaFoldDB" id="A0A173MBN3"/>
<dbReference type="KEGG" id="fln:FLA_0920"/>
<proteinExistence type="predicted"/>
<dbReference type="EMBL" id="FTOR01000013">
    <property type="protein sequence ID" value="SIT33794.1"/>
    <property type="molecule type" value="Genomic_DNA"/>
</dbReference>
<dbReference type="Gene3D" id="1.20.120.330">
    <property type="entry name" value="Nucleotidyltransferases domain 2"/>
    <property type="match status" value="1"/>
</dbReference>
<dbReference type="PROSITE" id="PS50910">
    <property type="entry name" value="HEPN"/>
    <property type="match status" value="1"/>
</dbReference>
<evidence type="ECO:0000259" key="1">
    <source>
        <dbReference type="PROSITE" id="PS50910"/>
    </source>
</evidence>
<dbReference type="Pfam" id="PF05168">
    <property type="entry name" value="HEPN"/>
    <property type="match status" value="1"/>
</dbReference>
<keyword evidence="3" id="KW-1185">Reference proteome</keyword>
<organism evidence="2 3">
    <name type="scientific">Filimonas lacunae</name>
    <dbReference type="NCBI Taxonomy" id="477680"/>
    <lineage>
        <taxon>Bacteria</taxon>
        <taxon>Pseudomonadati</taxon>
        <taxon>Bacteroidota</taxon>
        <taxon>Chitinophagia</taxon>
        <taxon>Chitinophagales</taxon>
        <taxon>Chitinophagaceae</taxon>
        <taxon>Filimonas</taxon>
    </lineage>
</organism>
<evidence type="ECO:0000313" key="2">
    <source>
        <dbReference type="EMBL" id="SIT33794.1"/>
    </source>
</evidence>
<evidence type="ECO:0000313" key="3">
    <source>
        <dbReference type="Proteomes" id="UP000186917"/>
    </source>
</evidence>
<gene>
    <name evidence="2" type="ORF">SAMN05421788_113126</name>
</gene>
<feature type="domain" description="HEPN" evidence="1">
    <location>
        <begin position="154"/>
        <end position="274"/>
    </location>
</feature>
<sequence>MLNTLEHLTPNQKMELDQFVLNVKTEIPTDKIICYGSRLKSKTSLGCFFNDGNSNYHLECDLLLILKEECKWLIHEILDILDKQENEYISATFIIYRLNTVNEAILIGNRFFVNIQRKGLPLYDSTDQLLFQSAVNIELADWVLVAENDWERLHKKAIDFLKGAGFYKGQQNFEYCVFLLHQSIEQIAAALLLSIVGYRHSLHNTYRIIKLLQQVGLDAAKLFPANTAEEKEIFSVLRYSYGDARYNKDYTVSKEMAGVIYGRVKQLIKDAESVYQWHKERWQEKLRNESSTLSAVVVNS</sequence>
<protein>
    <submittedName>
        <fullName evidence="2">HEPN domain-containing protein</fullName>
    </submittedName>
</protein>
<name>A0A173MBN3_9BACT</name>
<dbReference type="Proteomes" id="UP000186917">
    <property type="component" value="Unassembled WGS sequence"/>
</dbReference>
<dbReference type="RefSeq" id="WP_076382406.1">
    <property type="nucleotide sequence ID" value="NZ_AP017422.1"/>
</dbReference>
<dbReference type="InterPro" id="IPR007842">
    <property type="entry name" value="HEPN_dom"/>
</dbReference>
<reference evidence="3" key="1">
    <citation type="submission" date="2017-01" db="EMBL/GenBank/DDBJ databases">
        <authorList>
            <person name="Varghese N."/>
            <person name="Submissions S."/>
        </authorList>
    </citation>
    <scope>NUCLEOTIDE SEQUENCE [LARGE SCALE GENOMIC DNA]</scope>
    <source>
        <strain evidence="3">DSM 21054</strain>
    </source>
</reference>
<dbReference type="STRING" id="477680.SAMN05421788_113126"/>
<accession>A0A173MBN3</accession>
<dbReference type="OrthoDB" id="1321649at2"/>
<dbReference type="SUPFAM" id="SSF81593">
    <property type="entry name" value="Nucleotidyltransferase substrate binding subunit/domain"/>
    <property type="match status" value="1"/>
</dbReference>